<sequence>MAVVRYEDLHADPVAGFARMAATAGLATTPDRVAAAVAATRFARLRGLEAAHGFPERPAAATTFFRRGAVGGWRDDLPAHLARRIERAHGEAMADLGYL</sequence>
<dbReference type="AlphaFoldDB" id="A0A8J3YMD4"/>
<dbReference type="GO" id="GO:0008146">
    <property type="term" value="F:sulfotransferase activity"/>
    <property type="evidence" value="ECO:0007669"/>
    <property type="project" value="InterPro"/>
</dbReference>
<reference evidence="2" key="1">
    <citation type="submission" date="2021-01" db="EMBL/GenBank/DDBJ databases">
        <title>Whole genome shotgun sequence of Virgisporangium aliadipatigenens NBRC 105644.</title>
        <authorList>
            <person name="Komaki H."/>
            <person name="Tamura T."/>
        </authorList>
    </citation>
    <scope>NUCLEOTIDE SEQUENCE</scope>
    <source>
        <strain evidence="2">NBRC 105644</strain>
    </source>
</reference>
<dbReference type="Gene3D" id="3.40.50.300">
    <property type="entry name" value="P-loop containing nucleotide triphosphate hydrolases"/>
    <property type="match status" value="1"/>
</dbReference>
<accession>A0A8J3YMD4</accession>
<gene>
    <name evidence="2" type="ORF">Val02_36440</name>
</gene>
<dbReference type="SUPFAM" id="SSF52540">
    <property type="entry name" value="P-loop containing nucleoside triphosphate hydrolases"/>
    <property type="match status" value="1"/>
</dbReference>
<evidence type="ECO:0000313" key="3">
    <source>
        <dbReference type="Proteomes" id="UP000619260"/>
    </source>
</evidence>
<feature type="domain" description="Sulfotransferase" evidence="1">
    <location>
        <begin position="2"/>
        <end position="97"/>
    </location>
</feature>
<keyword evidence="3" id="KW-1185">Reference proteome</keyword>
<comment type="caution">
    <text evidence="2">The sequence shown here is derived from an EMBL/GenBank/DDBJ whole genome shotgun (WGS) entry which is preliminary data.</text>
</comment>
<protein>
    <recommendedName>
        <fullName evidence="1">Sulfotransferase domain-containing protein</fullName>
    </recommendedName>
</protein>
<evidence type="ECO:0000259" key="1">
    <source>
        <dbReference type="Pfam" id="PF00685"/>
    </source>
</evidence>
<name>A0A8J3YMD4_9ACTN</name>
<evidence type="ECO:0000313" key="2">
    <source>
        <dbReference type="EMBL" id="GIJ46758.1"/>
    </source>
</evidence>
<dbReference type="Proteomes" id="UP000619260">
    <property type="component" value="Unassembled WGS sequence"/>
</dbReference>
<dbReference type="InterPro" id="IPR027417">
    <property type="entry name" value="P-loop_NTPase"/>
</dbReference>
<dbReference type="InterPro" id="IPR000863">
    <property type="entry name" value="Sulfotransferase_dom"/>
</dbReference>
<dbReference type="EMBL" id="BOPF01000012">
    <property type="protein sequence ID" value="GIJ46758.1"/>
    <property type="molecule type" value="Genomic_DNA"/>
</dbReference>
<dbReference type="Pfam" id="PF00685">
    <property type="entry name" value="Sulfotransfer_1"/>
    <property type="match status" value="1"/>
</dbReference>
<proteinExistence type="predicted"/>
<organism evidence="2 3">
    <name type="scientific">Virgisporangium aliadipatigenens</name>
    <dbReference type="NCBI Taxonomy" id="741659"/>
    <lineage>
        <taxon>Bacteria</taxon>
        <taxon>Bacillati</taxon>
        <taxon>Actinomycetota</taxon>
        <taxon>Actinomycetes</taxon>
        <taxon>Micromonosporales</taxon>
        <taxon>Micromonosporaceae</taxon>
        <taxon>Virgisporangium</taxon>
    </lineage>
</organism>